<reference evidence="5" key="1">
    <citation type="submission" date="2023-01" db="EMBL/GenBank/DDBJ databases">
        <title>Genome assembly of the deep-sea coral Lophelia pertusa.</title>
        <authorList>
            <person name="Herrera S."/>
            <person name="Cordes E."/>
        </authorList>
    </citation>
    <scope>NUCLEOTIDE SEQUENCE</scope>
    <source>
        <strain evidence="5">USNM1676648</strain>
        <tissue evidence="5">Polyp</tissue>
    </source>
</reference>
<evidence type="ECO:0000256" key="1">
    <source>
        <dbReference type="ARBA" id="ARBA00005562"/>
    </source>
</evidence>
<dbReference type="Pfam" id="PF00178">
    <property type="entry name" value="Ets"/>
    <property type="match status" value="1"/>
</dbReference>
<evidence type="ECO:0000259" key="4">
    <source>
        <dbReference type="PROSITE" id="PS50061"/>
    </source>
</evidence>
<organism evidence="5 6">
    <name type="scientific">Desmophyllum pertusum</name>
    <dbReference type="NCBI Taxonomy" id="174260"/>
    <lineage>
        <taxon>Eukaryota</taxon>
        <taxon>Metazoa</taxon>
        <taxon>Cnidaria</taxon>
        <taxon>Anthozoa</taxon>
        <taxon>Hexacorallia</taxon>
        <taxon>Scleractinia</taxon>
        <taxon>Caryophylliina</taxon>
        <taxon>Caryophylliidae</taxon>
        <taxon>Desmophyllum</taxon>
    </lineage>
</organism>
<gene>
    <name evidence="5" type="ORF">OS493_025579</name>
</gene>
<dbReference type="PRINTS" id="PR00454">
    <property type="entry name" value="ETSDOMAIN"/>
</dbReference>
<keyword evidence="3" id="KW-0539">Nucleus</keyword>
<dbReference type="SMART" id="SM00413">
    <property type="entry name" value="ETS"/>
    <property type="match status" value="1"/>
</dbReference>
<evidence type="ECO:0000313" key="6">
    <source>
        <dbReference type="Proteomes" id="UP001163046"/>
    </source>
</evidence>
<name>A0A9W9YAE5_9CNID</name>
<comment type="subcellular location">
    <subcellularLocation>
        <location evidence="3">Nucleus</location>
    </subcellularLocation>
</comment>
<sequence length="196" mass="22975">MTSAVKSNVDEAFARSFLCNDHFHSNDEFSKTRPRLFEFILDMLSEPRYSSIISWEGTNGQFRFIEPDQVASLWGERNGRVNMTYQKFSRALRYYYHKNVLVKIRGRKFAYRFNLRELEKQYGYQGIPFPGATSKSTGPGSYDIPATGDYLYYPITEQNFPAISPMMDIRLQYENQGMSSSFFPNIHFPSILYFDF</sequence>
<protein>
    <recommendedName>
        <fullName evidence="4">ETS domain-containing protein</fullName>
    </recommendedName>
</protein>
<dbReference type="GO" id="GO:0005634">
    <property type="term" value="C:nucleus"/>
    <property type="evidence" value="ECO:0007669"/>
    <property type="project" value="UniProtKB-SubCell"/>
</dbReference>
<dbReference type="EMBL" id="MU827798">
    <property type="protein sequence ID" value="KAJ7328165.1"/>
    <property type="molecule type" value="Genomic_DNA"/>
</dbReference>
<dbReference type="GO" id="GO:0043565">
    <property type="term" value="F:sequence-specific DNA binding"/>
    <property type="evidence" value="ECO:0007669"/>
    <property type="project" value="InterPro"/>
</dbReference>
<dbReference type="SUPFAM" id="SSF46785">
    <property type="entry name" value="Winged helix' DNA-binding domain"/>
    <property type="match status" value="1"/>
</dbReference>
<feature type="domain" description="ETS" evidence="4">
    <location>
        <begin position="34"/>
        <end position="114"/>
    </location>
</feature>
<keyword evidence="6" id="KW-1185">Reference proteome</keyword>
<dbReference type="Gene3D" id="1.10.10.10">
    <property type="entry name" value="Winged helix-like DNA-binding domain superfamily/Winged helix DNA-binding domain"/>
    <property type="match status" value="1"/>
</dbReference>
<dbReference type="GO" id="GO:0030154">
    <property type="term" value="P:cell differentiation"/>
    <property type="evidence" value="ECO:0007669"/>
    <property type="project" value="TreeGrafter"/>
</dbReference>
<dbReference type="GO" id="GO:0000981">
    <property type="term" value="F:DNA-binding transcription factor activity, RNA polymerase II-specific"/>
    <property type="evidence" value="ECO:0007669"/>
    <property type="project" value="TreeGrafter"/>
</dbReference>
<evidence type="ECO:0000256" key="2">
    <source>
        <dbReference type="ARBA" id="ARBA00023125"/>
    </source>
</evidence>
<proteinExistence type="inferred from homology"/>
<evidence type="ECO:0000256" key="3">
    <source>
        <dbReference type="RuleBase" id="RU004019"/>
    </source>
</evidence>
<accession>A0A9W9YAE5</accession>
<dbReference type="InterPro" id="IPR036390">
    <property type="entry name" value="WH_DNA-bd_sf"/>
</dbReference>
<dbReference type="PANTHER" id="PTHR11849:SF133">
    <property type="entry name" value="ETS DOMAIN-CONTAINING PROTEIN"/>
    <property type="match status" value="1"/>
</dbReference>
<dbReference type="OrthoDB" id="5953003at2759"/>
<dbReference type="PANTHER" id="PTHR11849">
    <property type="entry name" value="ETS"/>
    <property type="match status" value="1"/>
</dbReference>
<dbReference type="Proteomes" id="UP001163046">
    <property type="component" value="Unassembled WGS sequence"/>
</dbReference>
<comment type="caution">
    <text evidence="5">The sequence shown here is derived from an EMBL/GenBank/DDBJ whole genome shotgun (WGS) entry which is preliminary data.</text>
</comment>
<keyword evidence="2 3" id="KW-0238">DNA-binding</keyword>
<evidence type="ECO:0000313" key="5">
    <source>
        <dbReference type="EMBL" id="KAJ7328165.1"/>
    </source>
</evidence>
<dbReference type="InterPro" id="IPR046328">
    <property type="entry name" value="ETS_fam"/>
</dbReference>
<dbReference type="PROSITE" id="PS50061">
    <property type="entry name" value="ETS_DOMAIN_3"/>
    <property type="match status" value="1"/>
</dbReference>
<dbReference type="AlphaFoldDB" id="A0A9W9YAE5"/>
<dbReference type="InterPro" id="IPR000418">
    <property type="entry name" value="Ets_dom"/>
</dbReference>
<comment type="similarity">
    <text evidence="1 3">Belongs to the ETS family.</text>
</comment>
<dbReference type="InterPro" id="IPR036388">
    <property type="entry name" value="WH-like_DNA-bd_sf"/>
</dbReference>